<keyword evidence="8" id="KW-0863">Zinc-finger</keyword>
<dbReference type="PROSITE" id="PS01166">
    <property type="entry name" value="RNA_POL_BETA"/>
    <property type="match status" value="1"/>
</dbReference>
<evidence type="ECO:0000256" key="4">
    <source>
        <dbReference type="ARBA" id="ARBA00022478"/>
    </source>
</evidence>
<evidence type="ECO:0000259" key="15">
    <source>
        <dbReference type="Pfam" id="PF00562"/>
    </source>
</evidence>
<dbReference type="InterPro" id="IPR037033">
    <property type="entry name" value="DNA-dir_RNAP_su2_hyb_sf"/>
</dbReference>
<dbReference type="FunFam" id="2.40.270.10:FF:000011">
    <property type="entry name" value="DNA-directed RNA polymerase subunit beta"/>
    <property type="match status" value="1"/>
</dbReference>
<evidence type="ECO:0000259" key="20">
    <source>
        <dbReference type="Pfam" id="PF06883"/>
    </source>
</evidence>
<dbReference type="InterPro" id="IPR037034">
    <property type="entry name" value="RNA_pol_Rpb2_2_sf"/>
</dbReference>
<feature type="domain" description="RNA polymerase Rpb2" evidence="17">
    <location>
        <begin position="198"/>
        <end position="379"/>
    </location>
</feature>
<dbReference type="CDD" id="cd00653">
    <property type="entry name" value="RNA_pol_B_RPB2"/>
    <property type="match status" value="1"/>
</dbReference>
<dbReference type="InterPro" id="IPR007642">
    <property type="entry name" value="RNA_pol_Rpb2_2"/>
</dbReference>
<evidence type="ECO:0000256" key="6">
    <source>
        <dbReference type="ARBA" id="ARBA00022695"/>
    </source>
</evidence>
<dbReference type="InterPro" id="IPR007644">
    <property type="entry name" value="RNA_pol_bsu_protrusion"/>
</dbReference>
<feature type="domain" description="DNA-directed RNA polymerase I subunit RPA2" evidence="20">
    <location>
        <begin position="573"/>
        <end position="630"/>
    </location>
</feature>
<organism evidence="21 22">
    <name type="scientific">Euphydryas editha</name>
    <name type="common">Edith's checkerspot</name>
    <dbReference type="NCBI Taxonomy" id="104508"/>
    <lineage>
        <taxon>Eukaryota</taxon>
        <taxon>Metazoa</taxon>
        <taxon>Ecdysozoa</taxon>
        <taxon>Arthropoda</taxon>
        <taxon>Hexapoda</taxon>
        <taxon>Insecta</taxon>
        <taxon>Pterygota</taxon>
        <taxon>Neoptera</taxon>
        <taxon>Endopterygota</taxon>
        <taxon>Lepidoptera</taxon>
        <taxon>Glossata</taxon>
        <taxon>Ditrysia</taxon>
        <taxon>Papilionoidea</taxon>
        <taxon>Nymphalidae</taxon>
        <taxon>Nymphalinae</taxon>
        <taxon>Euphydryas</taxon>
    </lineage>
</organism>
<evidence type="ECO:0000259" key="17">
    <source>
        <dbReference type="Pfam" id="PF04561"/>
    </source>
</evidence>
<name>A0AAU9UGA7_EUPED</name>
<keyword evidence="9" id="KW-0862">Zinc</keyword>
<dbReference type="InterPro" id="IPR007641">
    <property type="entry name" value="RNA_pol_Rpb2_7"/>
</dbReference>
<dbReference type="Pfam" id="PF04561">
    <property type="entry name" value="RNA_pol_Rpb2_2"/>
    <property type="match status" value="1"/>
</dbReference>
<gene>
    <name evidence="21" type="ORF">EEDITHA_LOCUS12122</name>
</gene>
<feature type="domain" description="DNA-directed RNA polymerase subunit 2 hybrid-binding" evidence="15">
    <location>
        <begin position="680"/>
        <end position="1033"/>
    </location>
</feature>
<dbReference type="Pfam" id="PF06883">
    <property type="entry name" value="RNA_pol_Rpa2_4"/>
    <property type="match status" value="1"/>
</dbReference>
<evidence type="ECO:0000256" key="7">
    <source>
        <dbReference type="ARBA" id="ARBA00022723"/>
    </source>
</evidence>
<dbReference type="InterPro" id="IPR009674">
    <property type="entry name" value="Rpa2_dom_4"/>
</dbReference>
<dbReference type="Pfam" id="PF04565">
    <property type="entry name" value="RNA_pol_Rpb2_3"/>
    <property type="match status" value="1"/>
</dbReference>
<feature type="domain" description="RNA polymerase Rpb2" evidence="16">
    <location>
        <begin position="1035"/>
        <end position="1127"/>
    </location>
</feature>
<dbReference type="Gene3D" id="3.90.1110.10">
    <property type="entry name" value="RNA polymerase Rpb2, domain 2"/>
    <property type="match status" value="1"/>
</dbReference>
<comment type="similarity">
    <text evidence="2 13">Belongs to the RNA polymerase beta chain family.</text>
</comment>
<dbReference type="Gene3D" id="2.40.50.150">
    <property type="match status" value="1"/>
</dbReference>
<evidence type="ECO:0000256" key="1">
    <source>
        <dbReference type="ARBA" id="ARBA00004123"/>
    </source>
</evidence>
<dbReference type="GO" id="GO:0003677">
    <property type="term" value="F:DNA binding"/>
    <property type="evidence" value="ECO:0007669"/>
    <property type="project" value="InterPro"/>
</dbReference>
<dbReference type="GO" id="GO:0005634">
    <property type="term" value="C:nucleus"/>
    <property type="evidence" value="ECO:0007669"/>
    <property type="project" value="UniProtKB-SubCell"/>
</dbReference>
<evidence type="ECO:0000259" key="19">
    <source>
        <dbReference type="Pfam" id="PF04565"/>
    </source>
</evidence>
<dbReference type="InterPro" id="IPR007121">
    <property type="entry name" value="RNA_pol_bsu_CS"/>
</dbReference>
<dbReference type="InterPro" id="IPR007645">
    <property type="entry name" value="RNA_pol_Rpb2_3"/>
</dbReference>
<dbReference type="FunFam" id="3.90.1800.10:FF:000004">
    <property type="entry name" value="DNA-directed RNA polymerase subunit beta"/>
    <property type="match status" value="1"/>
</dbReference>
<evidence type="ECO:0000256" key="8">
    <source>
        <dbReference type="ARBA" id="ARBA00022771"/>
    </source>
</evidence>
<evidence type="ECO:0000256" key="9">
    <source>
        <dbReference type="ARBA" id="ARBA00022833"/>
    </source>
</evidence>
<protein>
    <recommendedName>
        <fullName evidence="14">DNA-directed RNA polymerase subunit beta</fullName>
        <ecNumber evidence="14">2.7.7.6</ecNumber>
    </recommendedName>
</protein>
<keyword evidence="4 14" id="KW-0240">DNA-directed RNA polymerase</keyword>
<evidence type="ECO:0000256" key="10">
    <source>
        <dbReference type="ARBA" id="ARBA00023163"/>
    </source>
</evidence>
<dbReference type="InterPro" id="IPR007120">
    <property type="entry name" value="DNA-dir_RNAP_su2_dom"/>
</dbReference>
<dbReference type="Proteomes" id="UP001153954">
    <property type="component" value="Unassembled WGS sequence"/>
</dbReference>
<comment type="function">
    <text evidence="14">DNA-dependent RNA polymerase catalyzes the transcription of DNA into RNA using the four ribonucleoside triphosphates as substrates.</text>
</comment>
<keyword evidence="7" id="KW-0479">Metal-binding</keyword>
<dbReference type="FunFam" id="3.90.1100.10:FF:000008">
    <property type="entry name" value="DNA-directed RNA polymerase subunit beta"/>
    <property type="match status" value="1"/>
</dbReference>
<reference evidence="21" key="1">
    <citation type="submission" date="2022-03" db="EMBL/GenBank/DDBJ databases">
        <authorList>
            <person name="Tunstrom K."/>
        </authorList>
    </citation>
    <scope>NUCLEOTIDE SEQUENCE</scope>
</reference>
<evidence type="ECO:0000256" key="13">
    <source>
        <dbReference type="RuleBase" id="RU000434"/>
    </source>
</evidence>
<comment type="subunit">
    <text evidence="3">Component of the RNA polymerase I (Pol I) complex consisting of at least 13 subunits.</text>
</comment>
<dbReference type="GO" id="GO:0000428">
    <property type="term" value="C:DNA-directed RNA polymerase complex"/>
    <property type="evidence" value="ECO:0007669"/>
    <property type="project" value="UniProtKB-KW"/>
</dbReference>
<comment type="catalytic activity">
    <reaction evidence="12">
        <text>RNA(n) + a ribonucleoside 5'-triphosphate = RNA(n+1) + diphosphate</text>
        <dbReference type="Rhea" id="RHEA:21248"/>
        <dbReference type="Rhea" id="RHEA-COMP:14527"/>
        <dbReference type="Rhea" id="RHEA-COMP:17342"/>
        <dbReference type="ChEBI" id="CHEBI:33019"/>
        <dbReference type="ChEBI" id="CHEBI:61557"/>
        <dbReference type="ChEBI" id="CHEBI:140395"/>
        <dbReference type="EC" id="2.7.7.6"/>
    </reaction>
    <physiologicalReaction direction="left-to-right" evidence="12">
        <dbReference type="Rhea" id="RHEA:21249"/>
    </physiologicalReaction>
</comment>
<keyword evidence="5 14" id="KW-0808">Transferase</keyword>
<dbReference type="AlphaFoldDB" id="A0AAU9UGA7"/>
<evidence type="ECO:0000259" key="18">
    <source>
        <dbReference type="Pfam" id="PF04563"/>
    </source>
</evidence>
<dbReference type="SUPFAM" id="SSF64484">
    <property type="entry name" value="beta and beta-prime subunits of DNA dependent RNA-polymerase"/>
    <property type="match status" value="1"/>
</dbReference>
<evidence type="ECO:0000259" key="16">
    <source>
        <dbReference type="Pfam" id="PF04560"/>
    </source>
</evidence>
<evidence type="ECO:0000256" key="14">
    <source>
        <dbReference type="RuleBase" id="RU363031"/>
    </source>
</evidence>
<dbReference type="Pfam" id="PF04563">
    <property type="entry name" value="RNA_pol_Rpb2_1"/>
    <property type="match status" value="1"/>
</dbReference>
<dbReference type="GO" id="GO:0003899">
    <property type="term" value="F:DNA-directed RNA polymerase activity"/>
    <property type="evidence" value="ECO:0007669"/>
    <property type="project" value="UniProtKB-EC"/>
</dbReference>
<dbReference type="EMBL" id="CAKOGL010000017">
    <property type="protein sequence ID" value="CAH2096832.1"/>
    <property type="molecule type" value="Genomic_DNA"/>
</dbReference>
<accession>A0AAU9UGA7</accession>
<keyword evidence="11" id="KW-0539">Nucleus</keyword>
<keyword evidence="22" id="KW-1185">Reference proteome</keyword>
<evidence type="ECO:0000256" key="5">
    <source>
        <dbReference type="ARBA" id="ARBA00022679"/>
    </source>
</evidence>
<dbReference type="Gene3D" id="2.40.270.10">
    <property type="entry name" value="DNA-directed RNA polymerase, subunit 2, domain 6"/>
    <property type="match status" value="1"/>
</dbReference>
<dbReference type="Pfam" id="PF00562">
    <property type="entry name" value="RNA_pol_Rpb2_6"/>
    <property type="match status" value="1"/>
</dbReference>
<dbReference type="InterPro" id="IPR015712">
    <property type="entry name" value="DNA-dir_RNA_pol_su2"/>
</dbReference>
<keyword evidence="6 14" id="KW-0548">Nucleotidyltransferase</keyword>
<proteinExistence type="inferred from homology"/>
<sequence length="1137" mass="128300">MSTLHKVMNPKKILQEPSLAYTSSPNYSKPSKTPNPHLQCLGTPHIDSFNYMVQDGLKAAIADLIPAEFEMPSGEKIKITIDEAAFAKPSVPMEAIGVKNHRVLPTECRQRAATYKGDFKIRLNFKIDGKSISMDRSLGSLPIMLKSKVCHLADLSPEELVKHNEHADEWGGYFVIKGHERLARMLLVTRRNYPVAIKRSGWKMRGNLFSDYGILVRCVKADLTSTNNVLHFLQNGTCKLMFSHRKVMYYAPLILIMKCLVDYPDHYIYRLLLHGKKDDLYYVNCIQNMLRELHEEDLHTQEQCRSYLGRMFRPRLNELPPWATDEDAADFLLTRCVLIHLSGYLDKFHALVFMTQKLYDLVQNKCMVEGADAVMVQELQVGGHLYLQVLKERLQTLLYVIRANLIKRAKTAKKFVINSKELQQVIRTAGTLEQKFETFLATGNAPSNNVNLAQYKGLTIVAENINRMRYMSHFKAIHRGSFFMEMRTTEARQLLPDAWGFVCPVHTPDGAPCGLLNHLTASAQVTQHPDPKQLANLPFVLGKCGMEPISSVAHTPIYHDVYKYPVFIDGRLVGYFREDTVRRSTSYLRTLKVKGEDMPITTEIVLIPKKQICAQYAGVFLFTTEARMMRPVINLSTGQLELIGTMEQLYLDIAVTQNEIIRGKTTHLELSKSTFLSNLAQLVPMPDCNQSPRNMYQCQMGKQTMGTPIHTWATNAETKLYRLQTGATPLFRPLHHDNLRLDDYPAGTNAILAVVSYTGYDMEDAMIINKSAYERGFAAGTVYKANFIELNTTSSYFWRDPSKPELSAYIDEDGLPAVGARVKSEDPFYCFFDGEKSEFVVSRYHGKEEVFVDSVRLCGDFSSKAPMKACVMVRIQRNPTVGDKFASRAGQKGICSQKWAAEDLPFTESGLIPDILFNPHGFPSRMTIAMMIECMAGKAACLHGHVHDATPFRFNEKDTAINYFGRLLEAGGYNYFGTERMYSGVDGREMTADIFCGLVHYQRLRHMVSDKWQVRTTGAVDAVTRQPVKGRRRGGGVRLGEMERDALLSHGAAFLLQDRLFHCSDKTEAIICSKCGTLLGPIVGNFEGTKDTCRLCGDGNLLSISIPYIFKFFVTQLASVNINIKINCNTNLAIKSS</sequence>
<dbReference type="Pfam" id="PF04560">
    <property type="entry name" value="RNA_pol_Rpb2_7"/>
    <property type="match status" value="1"/>
</dbReference>
<dbReference type="EC" id="2.7.7.6" evidence="14"/>
<feature type="domain" description="RNA polymerase Rpb2" evidence="19">
    <location>
        <begin position="461"/>
        <end position="525"/>
    </location>
</feature>
<keyword evidence="10 14" id="KW-0804">Transcription</keyword>
<dbReference type="InterPro" id="IPR014724">
    <property type="entry name" value="RNA_pol_RPB2_OB-fold"/>
</dbReference>
<comment type="subcellular location">
    <subcellularLocation>
        <location evidence="1">Nucleus</location>
    </subcellularLocation>
</comment>
<dbReference type="GO" id="GO:0032549">
    <property type="term" value="F:ribonucleoside binding"/>
    <property type="evidence" value="ECO:0007669"/>
    <property type="project" value="InterPro"/>
</dbReference>
<dbReference type="GO" id="GO:0008270">
    <property type="term" value="F:zinc ion binding"/>
    <property type="evidence" value="ECO:0007669"/>
    <property type="project" value="UniProtKB-KW"/>
</dbReference>
<feature type="domain" description="RNA polymerase beta subunit protrusion" evidence="18">
    <location>
        <begin position="41"/>
        <end position="416"/>
    </location>
</feature>
<dbReference type="GO" id="GO:0006351">
    <property type="term" value="P:DNA-templated transcription"/>
    <property type="evidence" value="ECO:0007669"/>
    <property type="project" value="InterPro"/>
</dbReference>
<evidence type="ECO:0000256" key="3">
    <source>
        <dbReference type="ARBA" id="ARBA00011251"/>
    </source>
</evidence>
<comment type="caution">
    <text evidence="21">The sequence shown here is derived from an EMBL/GenBank/DDBJ whole genome shotgun (WGS) entry which is preliminary data.</text>
</comment>
<evidence type="ECO:0000313" key="22">
    <source>
        <dbReference type="Proteomes" id="UP001153954"/>
    </source>
</evidence>
<dbReference type="PANTHER" id="PTHR20856">
    <property type="entry name" value="DNA-DIRECTED RNA POLYMERASE I SUBUNIT 2"/>
    <property type="match status" value="1"/>
</dbReference>
<dbReference type="Gene3D" id="3.90.1800.10">
    <property type="entry name" value="RNA polymerase alpha subunit dimerisation domain"/>
    <property type="match status" value="1"/>
</dbReference>
<evidence type="ECO:0000256" key="2">
    <source>
        <dbReference type="ARBA" id="ARBA00006835"/>
    </source>
</evidence>
<evidence type="ECO:0000256" key="12">
    <source>
        <dbReference type="ARBA" id="ARBA00047768"/>
    </source>
</evidence>
<evidence type="ECO:0000313" key="21">
    <source>
        <dbReference type="EMBL" id="CAH2096832.1"/>
    </source>
</evidence>
<dbReference type="Gene3D" id="3.90.1100.10">
    <property type="match status" value="2"/>
</dbReference>
<evidence type="ECO:0000256" key="11">
    <source>
        <dbReference type="ARBA" id="ARBA00023242"/>
    </source>
</evidence>